<evidence type="ECO:0000256" key="1">
    <source>
        <dbReference type="SAM" id="Phobius"/>
    </source>
</evidence>
<accession>A0A285CIC7</accession>
<organism evidence="3 4">
    <name type="scientific">Bacillus oleivorans</name>
    <dbReference type="NCBI Taxonomy" id="1448271"/>
    <lineage>
        <taxon>Bacteria</taxon>
        <taxon>Bacillati</taxon>
        <taxon>Bacillota</taxon>
        <taxon>Bacilli</taxon>
        <taxon>Bacillales</taxon>
        <taxon>Bacillaceae</taxon>
        <taxon>Bacillus</taxon>
    </lineage>
</organism>
<dbReference type="EMBL" id="OAOP01000001">
    <property type="protein sequence ID" value="SNX66768.1"/>
    <property type="molecule type" value="Genomic_DNA"/>
</dbReference>
<sequence>MKKISLLIFLLTLFIHSSGQALTWAYPFVVWDRNVYEVTEEKVPRQEIEKYIGKVKSRADDMTGEYYGNASNAYPIGTKYYKIKGISTESAIAVEVHENDWLKAEYEHDAPFHWIDYVKLTLFIIFICGFIAVMVTKKRGKTKG</sequence>
<dbReference type="Proteomes" id="UP000219546">
    <property type="component" value="Unassembled WGS sequence"/>
</dbReference>
<proteinExistence type="predicted"/>
<evidence type="ECO:0000256" key="2">
    <source>
        <dbReference type="SAM" id="SignalP"/>
    </source>
</evidence>
<gene>
    <name evidence="3" type="ORF">SAMN05877753_10179</name>
</gene>
<reference evidence="3 4" key="1">
    <citation type="submission" date="2017-08" db="EMBL/GenBank/DDBJ databases">
        <authorList>
            <person name="de Groot N.N."/>
        </authorList>
    </citation>
    <scope>NUCLEOTIDE SEQUENCE [LARGE SCALE GENOMIC DNA]</scope>
    <source>
        <strain evidence="3 4">JC228</strain>
    </source>
</reference>
<name>A0A285CIC7_9BACI</name>
<evidence type="ECO:0000313" key="4">
    <source>
        <dbReference type="Proteomes" id="UP000219546"/>
    </source>
</evidence>
<dbReference type="OrthoDB" id="2357153at2"/>
<keyword evidence="1" id="KW-0812">Transmembrane</keyword>
<keyword evidence="1" id="KW-0472">Membrane</keyword>
<protein>
    <submittedName>
        <fullName evidence="3">Uncharacterized protein</fullName>
    </submittedName>
</protein>
<evidence type="ECO:0000313" key="3">
    <source>
        <dbReference type="EMBL" id="SNX66768.1"/>
    </source>
</evidence>
<feature type="signal peptide" evidence="2">
    <location>
        <begin position="1"/>
        <end position="21"/>
    </location>
</feature>
<keyword evidence="1" id="KW-1133">Transmembrane helix</keyword>
<dbReference type="RefSeq" id="WP_097156621.1">
    <property type="nucleotide sequence ID" value="NZ_JBEPMQ010000016.1"/>
</dbReference>
<dbReference type="AlphaFoldDB" id="A0A285CIC7"/>
<feature type="transmembrane region" description="Helical" evidence="1">
    <location>
        <begin position="117"/>
        <end position="136"/>
    </location>
</feature>
<feature type="chain" id="PRO_5012831765" evidence="2">
    <location>
        <begin position="22"/>
        <end position="144"/>
    </location>
</feature>
<keyword evidence="2" id="KW-0732">Signal</keyword>
<keyword evidence="4" id="KW-1185">Reference proteome</keyword>